<protein>
    <recommendedName>
        <fullName evidence="5">DUF304 domain-containing protein</fullName>
    </recommendedName>
</protein>
<keyword evidence="2" id="KW-1133">Transmembrane helix</keyword>
<evidence type="ECO:0000256" key="2">
    <source>
        <dbReference type="SAM" id="Phobius"/>
    </source>
</evidence>
<gene>
    <name evidence="3" type="ORF">UX19_C0005G0007</name>
</gene>
<sequence>MPDIFVSDDLKKQKKHHPPTQQTLSQAPKTEESLDSEPVQEPKTKAERERLPGHTHNPLSAFCYYPESVNFETREKEEKVVLMMRKHPITNVRWIAISLLLVFGPSLMGFFSFLDVVPPNFRLIGILCWYLITTAFVLENFLTWFFNVYFVTDERIIDVDFYNLIYKEVSEAEIEKIQDVTYKMGGVARTIFDYGDVLVQTAAEVPNFEFLAVPSPDKVVKILQDLRIEEKQEALEGRIR</sequence>
<organism evidence="3 4">
    <name type="scientific">Candidatus Woesebacteria bacterium GW2011_GWA1_45_8</name>
    <dbReference type="NCBI Taxonomy" id="1618559"/>
    <lineage>
        <taxon>Bacteria</taxon>
        <taxon>Candidatus Woeseibacteriota</taxon>
    </lineage>
</organism>
<evidence type="ECO:0008006" key="5">
    <source>
        <dbReference type="Google" id="ProtNLM"/>
    </source>
</evidence>
<name>A0A0G1QU74_9BACT</name>
<feature type="transmembrane region" description="Helical" evidence="2">
    <location>
        <begin position="92"/>
        <end position="111"/>
    </location>
</feature>
<reference evidence="3 4" key="1">
    <citation type="journal article" date="2015" name="Nature">
        <title>rRNA introns, odd ribosomes, and small enigmatic genomes across a large radiation of phyla.</title>
        <authorList>
            <person name="Brown C.T."/>
            <person name="Hug L.A."/>
            <person name="Thomas B.C."/>
            <person name="Sharon I."/>
            <person name="Castelle C.J."/>
            <person name="Singh A."/>
            <person name="Wilkins M.J."/>
            <person name="Williams K.H."/>
            <person name="Banfield J.F."/>
        </authorList>
    </citation>
    <scope>NUCLEOTIDE SEQUENCE [LARGE SCALE GENOMIC DNA]</scope>
</reference>
<accession>A0A0G1QU74</accession>
<dbReference type="EMBL" id="LCLG01000005">
    <property type="protein sequence ID" value="KKU12175.1"/>
    <property type="molecule type" value="Genomic_DNA"/>
</dbReference>
<feature type="transmembrane region" description="Helical" evidence="2">
    <location>
        <begin position="123"/>
        <end position="146"/>
    </location>
</feature>
<keyword evidence="2" id="KW-0472">Membrane</keyword>
<dbReference type="AlphaFoldDB" id="A0A0G1QU74"/>
<evidence type="ECO:0000256" key="1">
    <source>
        <dbReference type="SAM" id="MobiDB-lite"/>
    </source>
</evidence>
<evidence type="ECO:0000313" key="4">
    <source>
        <dbReference type="Proteomes" id="UP000034653"/>
    </source>
</evidence>
<feature type="region of interest" description="Disordered" evidence="1">
    <location>
        <begin position="1"/>
        <end position="54"/>
    </location>
</feature>
<evidence type="ECO:0000313" key="3">
    <source>
        <dbReference type="EMBL" id="KKU12175.1"/>
    </source>
</evidence>
<comment type="caution">
    <text evidence="3">The sequence shown here is derived from an EMBL/GenBank/DDBJ whole genome shotgun (WGS) entry which is preliminary data.</text>
</comment>
<dbReference type="Proteomes" id="UP000034653">
    <property type="component" value="Unassembled WGS sequence"/>
</dbReference>
<proteinExistence type="predicted"/>
<keyword evidence="2" id="KW-0812">Transmembrane</keyword>
<feature type="compositionally biased region" description="Basic and acidic residues" evidence="1">
    <location>
        <begin position="40"/>
        <end position="52"/>
    </location>
</feature>